<comment type="cofactor">
    <cofactor evidence="2">
        <name>Ca(2+)</name>
        <dbReference type="ChEBI" id="CHEBI:29108"/>
    </cofactor>
</comment>
<name>A0AAJ6YVB7_9HYME</name>
<evidence type="ECO:0000256" key="2">
    <source>
        <dbReference type="RuleBase" id="RU363116"/>
    </source>
</evidence>
<dbReference type="KEGG" id="csol:105367945"/>
<dbReference type="GeneID" id="105367945"/>
<dbReference type="Proteomes" id="UP000695007">
    <property type="component" value="Unplaced"/>
</dbReference>
<evidence type="ECO:0000256" key="1">
    <source>
        <dbReference type="ARBA" id="ARBA00005350"/>
    </source>
</evidence>
<keyword evidence="2" id="KW-0564">Palmitate</keyword>
<keyword evidence="2" id="KW-0449">Lipoprotein</keyword>
<sequence>MSQCRKLRASAPPPPTPPISTDTLPRPSAPPPPAGWRETSTTFPPGLLSLMPLDRIFVDGEQDSVEALHLWESNKQYRVSSANGELIYVALEESDVCSRCCLGKHRGWNFHLLDKHHREIFRLTRSLRCSSCCFPCCLQRMTIHANNQLLGSVRQNCNAWRPSFTILDSLDSPVLYIKGPITYYCIGNVNFRIRSTDKQQSIGTITKNWSGLAKRFFKEGDSFGISFPVDLDVKIKAVLIGACFLIDFIYFQEQSNLRRLQEYSNRNI</sequence>
<comment type="function">
    <text evidence="2">May mediate accelerated ATP-independent bidirectional transbilayer migration of phospholipids upon binding calcium ions that results in a loss of phospholipid asymmetry in the plasma membrane.</text>
</comment>
<dbReference type="Pfam" id="PF03803">
    <property type="entry name" value="Scramblase"/>
    <property type="match status" value="1"/>
</dbReference>
<evidence type="ECO:0000256" key="3">
    <source>
        <dbReference type="SAM" id="MobiDB-lite"/>
    </source>
</evidence>
<organism evidence="4 5">
    <name type="scientific">Ceratosolen solmsi marchali</name>
    <dbReference type="NCBI Taxonomy" id="326594"/>
    <lineage>
        <taxon>Eukaryota</taxon>
        <taxon>Metazoa</taxon>
        <taxon>Ecdysozoa</taxon>
        <taxon>Arthropoda</taxon>
        <taxon>Hexapoda</taxon>
        <taxon>Insecta</taxon>
        <taxon>Pterygota</taxon>
        <taxon>Neoptera</taxon>
        <taxon>Endopterygota</taxon>
        <taxon>Hymenoptera</taxon>
        <taxon>Apocrita</taxon>
        <taxon>Proctotrupomorpha</taxon>
        <taxon>Chalcidoidea</taxon>
        <taxon>Agaonidae</taxon>
        <taxon>Agaoninae</taxon>
        <taxon>Ceratosolen</taxon>
    </lineage>
</organism>
<proteinExistence type="inferred from homology"/>
<reference evidence="5" key="1">
    <citation type="submission" date="2025-08" db="UniProtKB">
        <authorList>
            <consortium name="RefSeq"/>
        </authorList>
    </citation>
    <scope>IDENTIFICATION</scope>
</reference>
<dbReference type="InterPro" id="IPR005552">
    <property type="entry name" value="Scramblase"/>
</dbReference>
<feature type="region of interest" description="Disordered" evidence="3">
    <location>
        <begin position="1"/>
        <end position="40"/>
    </location>
</feature>
<keyword evidence="4" id="KW-1185">Reference proteome</keyword>
<dbReference type="GO" id="GO:0017128">
    <property type="term" value="F:phospholipid scramblase activity"/>
    <property type="evidence" value="ECO:0007669"/>
    <property type="project" value="InterPro"/>
</dbReference>
<comment type="similarity">
    <text evidence="1 2">Belongs to the phospholipid scramblase family.</text>
</comment>
<dbReference type="GO" id="GO:0005886">
    <property type="term" value="C:plasma membrane"/>
    <property type="evidence" value="ECO:0007669"/>
    <property type="project" value="TreeGrafter"/>
</dbReference>
<protein>
    <recommendedName>
        <fullName evidence="2">Phospholipid scramblase</fullName>
    </recommendedName>
</protein>
<dbReference type="PANTHER" id="PTHR23248:SF9">
    <property type="entry name" value="PHOSPHOLIPID SCRAMBLASE"/>
    <property type="match status" value="1"/>
</dbReference>
<dbReference type="InterPro" id="IPR025659">
    <property type="entry name" value="Tubby-like_C"/>
</dbReference>
<keyword evidence="2" id="KW-0106">Calcium</keyword>
<dbReference type="PANTHER" id="PTHR23248">
    <property type="entry name" value="PHOSPHOLIPID SCRAMBLASE-RELATED"/>
    <property type="match status" value="1"/>
</dbReference>
<accession>A0AAJ6YVB7</accession>
<dbReference type="RefSeq" id="XP_011505112.1">
    <property type="nucleotide sequence ID" value="XM_011506810.1"/>
</dbReference>
<evidence type="ECO:0000313" key="4">
    <source>
        <dbReference type="Proteomes" id="UP000695007"/>
    </source>
</evidence>
<gene>
    <name evidence="5" type="primary">LOC105367945</name>
</gene>
<evidence type="ECO:0000313" key="5">
    <source>
        <dbReference type="RefSeq" id="XP_011505112.1"/>
    </source>
</evidence>
<dbReference type="AlphaFoldDB" id="A0AAJ6YVB7"/>
<dbReference type="SUPFAM" id="SSF54518">
    <property type="entry name" value="Tubby C-terminal domain-like"/>
    <property type="match status" value="1"/>
</dbReference>